<name>A0A8S9TFY9_PHYIN</name>
<organism evidence="1 2">
    <name type="scientific">Phytophthora infestans</name>
    <name type="common">Potato late blight agent</name>
    <name type="synonym">Botrytis infestans</name>
    <dbReference type="NCBI Taxonomy" id="4787"/>
    <lineage>
        <taxon>Eukaryota</taxon>
        <taxon>Sar</taxon>
        <taxon>Stramenopiles</taxon>
        <taxon>Oomycota</taxon>
        <taxon>Peronosporomycetes</taxon>
        <taxon>Peronosporales</taxon>
        <taxon>Peronosporaceae</taxon>
        <taxon>Phytophthora</taxon>
    </lineage>
</organism>
<protein>
    <submittedName>
        <fullName evidence="1">Uncharacterized protein</fullName>
    </submittedName>
</protein>
<accession>A0A8S9TFY9</accession>
<feature type="non-terminal residue" evidence="1">
    <location>
        <position position="1"/>
    </location>
</feature>
<comment type="caution">
    <text evidence="1">The sequence shown here is derived from an EMBL/GenBank/DDBJ whole genome shotgun (WGS) entry which is preliminary data.</text>
</comment>
<gene>
    <name evidence="1" type="ORF">GN958_ATG23654</name>
</gene>
<dbReference type="EMBL" id="JAACNO010003319">
    <property type="protein sequence ID" value="KAF4127155.1"/>
    <property type="molecule type" value="Genomic_DNA"/>
</dbReference>
<dbReference type="AlphaFoldDB" id="A0A8S9TFY9"/>
<evidence type="ECO:0000313" key="1">
    <source>
        <dbReference type="EMBL" id="KAF4127155.1"/>
    </source>
</evidence>
<dbReference type="Proteomes" id="UP000704712">
    <property type="component" value="Unassembled WGS sequence"/>
</dbReference>
<proteinExistence type="predicted"/>
<evidence type="ECO:0000313" key="2">
    <source>
        <dbReference type="Proteomes" id="UP000704712"/>
    </source>
</evidence>
<sequence length="700" mass="75105">GKFQIKADRVDDLDSGYACGNVTALIKADRVDDLDSSYARSNVTALISALLPLIAISYGYGQPRKRGIDCKAGKFQIKADRGDDLDSGYACGNVTALIKADRVDDLDSGYACSNVTALRFPTAMGKPRERGIDCKAIKADRVDDLDSGYACGNVTALRFPEFGYGRNLVSAHQSQGGQIVCAASAAKAKKTQARRQLSLVVRIELTVSAYSTGIVQKLFHGKFQIKADRVDDLASGYACGNVTALKLFQGKFQIKADRGDDLDSGYACGNVTALKLFQGKFQIKADRVEDLCSGYACSNVTALKLFHGKFQIKADRVDDLDSGYACSNVTALVYDFRRVWDRRQGGQLVGAASAAKAEKRVGATSVVAGKLTVSDYSTGLVQKQSHGKFPIKADRVDDLASGYACGNVTALGKFQIKADRVDDLASGYACGNVTALGKFQIKADRVDDLDFGYACSNVTALGKFQIKADRVDDLDSGYACSHVAALISDLLPLIAISFGYGEARERGIDCKAGKFQIKADRVDDLDSGYACSHVAALKLFQGKFQIKADRGDDLDSGYACSNVTALPRLQGGQVVCAASAAKAEKRVGATSVVAGSKDRANGLRLLHWPRALKLFRKFQIKADRVDDLDSGYACGNVTALVYHCQQISALLPLIAISYGYGQPRERGGDGKAGKFQIKTDHVDDLDFGYACSNVTALEYH</sequence>
<reference evidence="1" key="1">
    <citation type="submission" date="2020-03" db="EMBL/GenBank/DDBJ databases">
        <title>Hybrid Assembly of Korean Phytophthora infestans isolates.</title>
        <authorList>
            <person name="Prokchorchik M."/>
            <person name="Lee Y."/>
            <person name="Seo J."/>
            <person name="Cho J.-H."/>
            <person name="Park Y.-E."/>
            <person name="Jang D.-C."/>
            <person name="Im J.-S."/>
            <person name="Choi J.-G."/>
            <person name="Park H.-J."/>
            <person name="Lee G.-B."/>
            <person name="Lee Y.-G."/>
            <person name="Hong S.-Y."/>
            <person name="Cho K."/>
            <person name="Sohn K.H."/>
        </authorList>
    </citation>
    <scope>NUCLEOTIDE SEQUENCE</scope>
    <source>
        <strain evidence="1">KR_2_A2</strain>
    </source>
</reference>